<organism evidence="1 2">
    <name type="scientific">Prorocentrum cordatum</name>
    <dbReference type="NCBI Taxonomy" id="2364126"/>
    <lineage>
        <taxon>Eukaryota</taxon>
        <taxon>Sar</taxon>
        <taxon>Alveolata</taxon>
        <taxon>Dinophyceae</taxon>
        <taxon>Prorocentrales</taxon>
        <taxon>Prorocentraceae</taxon>
        <taxon>Prorocentrum</taxon>
    </lineage>
</organism>
<reference evidence="1" key="1">
    <citation type="submission" date="2023-10" db="EMBL/GenBank/DDBJ databases">
        <authorList>
            <person name="Chen Y."/>
            <person name="Shah S."/>
            <person name="Dougan E. K."/>
            <person name="Thang M."/>
            <person name="Chan C."/>
        </authorList>
    </citation>
    <scope>NUCLEOTIDE SEQUENCE [LARGE SCALE GENOMIC DNA]</scope>
</reference>
<feature type="non-terminal residue" evidence="1">
    <location>
        <position position="62"/>
    </location>
</feature>
<comment type="caution">
    <text evidence="1">The sequence shown here is derived from an EMBL/GenBank/DDBJ whole genome shotgun (WGS) entry which is preliminary data.</text>
</comment>
<gene>
    <name evidence="1" type="ORF">PCOR1329_LOCUS12952</name>
</gene>
<sequence length="62" mass="6907">GGESLLELRRAARQLRHCPRLSVESLEADKITARPWINKCPTGPEREHRALGGDLSLYLVLG</sequence>
<feature type="non-terminal residue" evidence="1">
    <location>
        <position position="1"/>
    </location>
</feature>
<dbReference type="Proteomes" id="UP001189429">
    <property type="component" value="Unassembled WGS sequence"/>
</dbReference>
<evidence type="ECO:0000313" key="1">
    <source>
        <dbReference type="EMBL" id="CAK0806897.1"/>
    </source>
</evidence>
<accession>A0ABN9QPE8</accession>
<protein>
    <submittedName>
        <fullName evidence="1">Uncharacterized protein</fullName>
    </submittedName>
</protein>
<proteinExistence type="predicted"/>
<dbReference type="EMBL" id="CAUYUJ010003802">
    <property type="protein sequence ID" value="CAK0806897.1"/>
    <property type="molecule type" value="Genomic_DNA"/>
</dbReference>
<keyword evidence="2" id="KW-1185">Reference proteome</keyword>
<name>A0ABN9QPE8_9DINO</name>
<evidence type="ECO:0000313" key="2">
    <source>
        <dbReference type="Proteomes" id="UP001189429"/>
    </source>
</evidence>